<reference evidence="2 3" key="1">
    <citation type="submission" date="2018-01" db="EMBL/GenBank/DDBJ databases">
        <title>Co-occurrence of chitin degradation, pigmentation and bioactivity in marine Pseudoalteromonas.</title>
        <authorList>
            <person name="Paulsen S."/>
            <person name="Gram L."/>
            <person name="Machado H."/>
        </authorList>
    </citation>
    <scope>NUCLEOTIDE SEQUENCE [LARGE SCALE GENOMIC DNA]</scope>
    <source>
        <strain evidence="2 3">S3898</strain>
    </source>
</reference>
<dbReference type="Proteomes" id="UP000291338">
    <property type="component" value="Unassembled WGS sequence"/>
</dbReference>
<keyword evidence="1" id="KW-1133">Transmembrane helix</keyword>
<comment type="caution">
    <text evidence="2">The sequence shown here is derived from an EMBL/GenBank/DDBJ whole genome shotgun (WGS) entry which is preliminary data.</text>
</comment>
<proteinExistence type="predicted"/>
<accession>A0A4Q7II29</accession>
<evidence type="ECO:0000313" key="2">
    <source>
        <dbReference type="EMBL" id="RZQ51724.1"/>
    </source>
</evidence>
<feature type="transmembrane region" description="Helical" evidence="1">
    <location>
        <begin position="39"/>
        <end position="60"/>
    </location>
</feature>
<name>A0A4Q7II29_9GAMM</name>
<dbReference type="EMBL" id="PPSX01000083">
    <property type="protein sequence ID" value="RZQ51724.1"/>
    <property type="molecule type" value="Genomic_DNA"/>
</dbReference>
<keyword evidence="1" id="KW-0812">Transmembrane</keyword>
<feature type="transmembrane region" description="Helical" evidence="1">
    <location>
        <begin position="66"/>
        <end position="84"/>
    </location>
</feature>
<evidence type="ECO:0000256" key="1">
    <source>
        <dbReference type="SAM" id="Phobius"/>
    </source>
</evidence>
<dbReference type="AlphaFoldDB" id="A0A4Q7II29"/>
<organism evidence="2 3">
    <name type="scientific">Pseudoalteromonas phenolica</name>
    <dbReference type="NCBI Taxonomy" id="161398"/>
    <lineage>
        <taxon>Bacteria</taxon>
        <taxon>Pseudomonadati</taxon>
        <taxon>Pseudomonadota</taxon>
        <taxon>Gammaproteobacteria</taxon>
        <taxon>Alteromonadales</taxon>
        <taxon>Pseudoalteromonadaceae</taxon>
        <taxon>Pseudoalteromonas</taxon>
    </lineage>
</organism>
<evidence type="ECO:0000313" key="3">
    <source>
        <dbReference type="Proteomes" id="UP000291338"/>
    </source>
</evidence>
<feature type="transmembrane region" description="Helical" evidence="1">
    <location>
        <begin position="159"/>
        <end position="179"/>
    </location>
</feature>
<keyword evidence="1" id="KW-0472">Membrane</keyword>
<protein>
    <submittedName>
        <fullName evidence="2">Uncharacterized protein</fullName>
    </submittedName>
</protein>
<dbReference type="RefSeq" id="WP_130256882.1">
    <property type="nucleotide sequence ID" value="NZ_PPSX01000083.1"/>
</dbReference>
<feature type="transmembrane region" description="Helical" evidence="1">
    <location>
        <begin position="121"/>
        <end position="139"/>
    </location>
</feature>
<gene>
    <name evidence="2" type="ORF">C1E23_17985</name>
</gene>
<sequence>MSKSIEAMWKQGFVSEGELSAPKVNDLYNRKSQNIVDKLQNMFAVNIKAIVIGALVMLLVMSVIGAPWLGVYICALLTPLVLIARKELTKSHNLSKGQSSLEYLESFDAWLKNSIGTYSKYYRFFYPLFYIGMVTQGLVSNAGTKVMVVLLKYYPTEYVFLAVPGYIWVVITLLFLLIVRYSEALYRLDLDIIYGRQFKKLDELITDMRALKTQQ</sequence>